<dbReference type="EMBL" id="JAWWNJ010000182">
    <property type="protein sequence ID" value="KAK6974624.1"/>
    <property type="molecule type" value="Genomic_DNA"/>
</dbReference>
<feature type="non-terminal residue" evidence="2">
    <location>
        <position position="1"/>
    </location>
</feature>
<keyword evidence="3" id="KW-1185">Reference proteome</keyword>
<dbReference type="AlphaFoldDB" id="A0AAV9Z8W2"/>
<dbReference type="EMBL" id="JAWWNJ010000182">
    <property type="protein sequence ID" value="KAK6974627.1"/>
    <property type="molecule type" value="Genomic_DNA"/>
</dbReference>
<feature type="non-terminal residue" evidence="2">
    <location>
        <position position="330"/>
    </location>
</feature>
<gene>
    <name evidence="2" type="ORF">R3P38DRAFT_2377681</name>
    <name evidence="1" type="ORF">R3P38DRAFT_2379189</name>
</gene>
<accession>A0AAV9Z8W2</accession>
<organism evidence="2 3">
    <name type="scientific">Favolaschia claudopus</name>
    <dbReference type="NCBI Taxonomy" id="2862362"/>
    <lineage>
        <taxon>Eukaryota</taxon>
        <taxon>Fungi</taxon>
        <taxon>Dikarya</taxon>
        <taxon>Basidiomycota</taxon>
        <taxon>Agaricomycotina</taxon>
        <taxon>Agaricomycetes</taxon>
        <taxon>Agaricomycetidae</taxon>
        <taxon>Agaricales</taxon>
        <taxon>Marasmiineae</taxon>
        <taxon>Mycenaceae</taxon>
        <taxon>Favolaschia</taxon>
    </lineage>
</organism>
<evidence type="ECO:0000313" key="2">
    <source>
        <dbReference type="EMBL" id="KAK6974627.1"/>
    </source>
</evidence>
<dbReference type="Proteomes" id="UP001362999">
    <property type="component" value="Unassembled WGS sequence"/>
</dbReference>
<comment type="caution">
    <text evidence="2">The sequence shown here is derived from an EMBL/GenBank/DDBJ whole genome shotgun (WGS) entry which is preliminary data.</text>
</comment>
<name>A0AAV9Z8W2_9AGAR</name>
<protein>
    <submittedName>
        <fullName evidence="2">Uncharacterized protein</fullName>
    </submittedName>
</protein>
<evidence type="ECO:0000313" key="3">
    <source>
        <dbReference type="Proteomes" id="UP001362999"/>
    </source>
</evidence>
<proteinExistence type="predicted"/>
<reference evidence="2 3" key="1">
    <citation type="journal article" date="2024" name="J Genomics">
        <title>Draft genome sequencing and assembly of Favolaschia claudopus CIRM-BRFM 2984 isolated from oak limbs.</title>
        <authorList>
            <person name="Navarro D."/>
            <person name="Drula E."/>
            <person name="Chaduli D."/>
            <person name="Cazenave R."/>
            <person name="Ahrendt S."/>
            <person name="Wang J."/>
            <person name="Lipzen A."/>
            <person name="Daum C."/>
            <person name="Barry K."/>
            <person name="Grigoriev I.V."/>
            <person name="Favel A."/>
            <person name="Rosso M.N."/>
            <person name="Martin F."/>
        </authorList>
    </citation>
    <scope>NUCLEOTIDE SEQUENCE [LARGE SCALE GENOMIC DNA]</scope>
    <source>
        <strain evidence="2 3">CIRM-BRFM 2984</strain>
    </source>
</reference>
<evidence type="ECO:0000313" key="1">
    <source>
        <dbReference type="EMBL" id="KAK6974624.1"/>
    </source>
</evidence>
<sequence length="330" mass="37553">PIYLGSDDCNTKEQKQAKSDLQAFVTKRFRKHVGVPTNTKWPDPASHRMNATTGEVYPTPIFAADVKHAENDEIIRAVAHQAFSDLQNSKNVPTTVLAVNGTFDLALLQQMAKSSFRNLKPDWKKQNNEEAKARDELKKRNNRWLHRRQTKVAQLSKALPQFCADHELDPAPIEKMLCEEHMSDEASGPDSEDDSYESTGEWKRTMARLSGFESVTAAALKSKEFVEVIAPDWREDQMSDLFHVLHQRWASSNFNDTRRVFYIRVRNTSRKCRRIPALAPYDIGTSLEWLATARLDSNNVGLLHDWGTHGNPDGLDIDALKRAVTRELGR</sequence>